<dbReference type="EMBL" id="HBNR01027611">
    <property type="protein sequence ID" value="CAE4580345.1"/>
    <property type="molecule type" value="Transcribed_RNA"/>
</dbReference>
<gene>
    <name evidence="4" type="ORF">AMON00008_LOCUS18725</name>
</gene>
<name>A0A7S4QDK5_9DINO</name>
<feature type="chain" id="PRO_5030688773" description="Sushi domain-containing protein" evidence="3">
    <location>
        <begin position="27"/>
        <end position="620"/>
    </location>
</feature>
<feature type="signal peptide" evidence="3">
    <location>
        <begin position="1"/>
        <end position="26"/>
    </location>
</feature>
<sequence length="620" mass="67769">MQGGLPGPVATALLLAAAALQAVCCAAQCAANAVTVKVGWQASSLSVPALLDGGTFQHNCSAAHAGYEGPIEVHCVGSLLTAYAHACVPRACEAGQSASARVAANNAVTVRLARPLEHGGLRHVACRTLLPGSLGHVRLACRLGELLVDASNCRPKVQGPMTMWRIANGDYLPGTWRVFELSLFTSADCSGGKVAGDIFASSEDYSGEETHDMAFDRDIRTAWAAGCEQGCPPGAAWIGLALARSSGRVRCIELLQSRVACCGSQRVRLEVWDGAGWQNMQVWDTQGLRRMTFGYKLPVPASCEEDKPEGVGVIHDCDGRPVVGRQQGDTCTARCSDGFYGEASTYTCGADGRFQGTGPTCYNVVALGRLAGIAVALLVLLFLGGQYRFFCMHRKLRLADIRDTIPQALFGRWREKSGTNVWEVMLEERQRAMNRSVFDFEAGTEESGADTSKGAEVKKKKRKKKRATQRLTVLKAEKEKEELQRVTNLGFQSLDGLCSPCEDPDICLACVFCPLCRVADTWHTLGKPAWQDYWKVYFSYAVCPFCWPCLGFYGRLRLRWFFQIPPEPHRDCLVYCCCCCCCAPCAACQEARLVDAPLHYRSFYKKTQQMTMGFSEDPEV</sequence>
<evidence type="ECO:0008006" key="5">
    <source>
        <dbReference type="Google" id="ProtNLM"/>
    </source>
</evidence>
<organism evidence="4">
    <name type="scientific">Alexandrium monilatum</name>
    <dbReference type="NCBI Taxonomy" id="311494"/>
    <lineage>
        <taxon>Eukaryota</taxon>
        <taxon>Sar</taxon>
        <taxon>Alveolata</taxon>
        <taxon>Dinophyceae</taxon>
        <taxon>Gonyaulacales</taxon>
        <taxon>Pyrocystaceae</taxon>
        <taxon>Alexandrium</taxon>
    </lineage>
</organism>
<evidence type="ECO:0000256" key="2">
    <source>
        <dbReference type="SAM" id="Phobius"/>
    </source>
</evidence>
<feature type="coiled-coil region" evidence="1">
    <location>
        <begin position="457"/>
        <end position="484"/>
    </location>
</feature>
<keyword evidence="2" id="KW-0812">Transmembrane</keyword>
<dbReference type="AlphaFoldDB" id="A0A7S4QDK5"/>
<evidence type="ECO:0000256" key="3">
    <source>
        <dbReference type="SAM" id="SignalP"/>
    </source>
</evidence>
<accession>A0A7S4QDK5</accession>
<keyword evidence="2" id="KW-1133">Transmembrane helix</keyword>
<proteinExistence type="predicted"/>
<feature type="transmembrane region" description="Helical" evidence="2">
    <location>
        <begin position="370"/>
        <end position="390"/>
    </location>
</feature>
<protein>
    <recommendedName>
        <fullName evidence="5">Sushi domain-containing protein</fullName>
    </recommendedName>
</protein>
<keyword evidence="1" id="KW-0175">Coiled coil</keyword>
<evidence type="ECO:0000313" key="4">
    <source>
        <dbReference type="EMBL" id="CAE4580345.1"/>
    </source>
</evidence>
<reference evidence="4" key="1">
    <citation type="submission" date="2021-01" db="EMBL/GenBank/DDBJ databases">
        <authorList>
            <person name="Corre E."/>
            <person name="Pelletier E."/>
            <person name="Niang G."/>
            <person name="Scheremetjew M."/>
            <person name="Finn R."/>
            <person name="Kale V."/>
            <person name="Holt S."/>
            <person name="Cochrane G."/>
            <person name="Meng A."/>
            <person name="Brown T."/>
            <person name="Cohen L."/>
        </authorList>
    </citation>
    <scope>NUCLEOTIDE SEQUENCE</scope>
    <source>
        <strain evidence="4">CCMP3105</strain>
    </source>
</reference>
<keyword evidence="3" id="KW-0732">Signal</keyword>
<evidence type="ECO:0000256" key="1">
    <source>
        <dbReference type="SAM" id="Coils"/>
    </source>
</evidence>
<keyword evidence="2" id="KW-0472">Membrane</keyword>